<accession>A0A8S1HJ06</accession>
<keyword evidence="6" id="KW-1185">Reference proteome</keyword>
<dbReference type="Proteomes" id="UP000835052">
    <property type="component" value="Unassembled WGS sequence"/>
</dbReference>
<comment type="similarity">
    <text evidence="1">Belongs to the nudE family.</text>
</comment>
<sequence>MCSELALRSECTKDVIYHANCGQGVMNLTDEELQSYTHEKLLRHCLQLKIEYNEYVVSSQQMEKLLEDELEDMKTKFKAAELRSQQAVLDAERYQKRQETERGESAKLEETLRHEVNWLRDKCEKQREEIRRLEQRNDDLERRDRCNEQLALDLEQKWNVSIEKIALLENELYERQVAAEEMYRLRDDLKSERPLLVVEPLRVERQEETPEEPLPGPSSPKLTMRRALEFAPTPPDTGRDAWGAENKPSAVQKPCQSNKGLTGCVNRIVNDLMLKVDRLEHILSDMRIQQTRNSGHFS</sequence>
<dbReference type="OrthoDB" id="5877028at2759"/>
<dbReference type="GO" id="GO:0047496">
    <property type="term" value="P:vesicle transport along microtubule"/>
    <property type="evidence" value="ECO:0007669"/>
    <property type="project" value="TreeGrafter"/>
</dbReference>
<dbReference type="GO" id="GO:0051642">
    <property type="term" value="P:centrosome localization"/>
    <property type="evidence" value="ECO:0007669"/>
    <property type="project" value="TreeGrafter"/>
</dbReference>
<evidence type="ECO:0000256" key="3">
    <source>
        <dbReference type="SAM" id="Coils"/>
    </source>
</evidence>
<dbReference type="PANTHER" id="PTHR10921:SF1">
    <property type="entry name" value="NUCLEAR DISTRIBUTION PROTEIN NUDE HOMOLOG"/>
    <property type="match status" value="1"/>
</dbReference>
<dbReference type="GO" id="GO:0005813">
    <property type="term" value="C:centrosome"/>
    <property type="evidence" value="ECO:0007669"/>
    <property type="project" value="TreeGrafter"/>
</dbReference>
<dbReference type="GO" id="GO:0007100">
    <property type="term" value="P:mitotic centrosome separation"/>
    <property type="evidence" value="ECO:0007669"/>
    <property type="project" value="TreeGrafter"/>
</dbReference>
<proteinExistence type="inferred from homology"/>
<dbReference type="InterPro" id="IPR033494">
    <property type="entry name" value="NUDE"/>
</dbReference>
<feature type="region of interest" description="Disordered" evidence="4">
    <location>
        <begin position="231"/>
        <end position="256"/>
    </location>
</feature>
<dbReference type="GO" id="GO:0016477">
    <property type="term" value="P:cell migration"/>
    <property type="evidence" value="ECO:0007669"/>
    <property type="project" value="TreeGrafter"/>
</dbReference>
<name>A0A8S1HJ06_9PELO</name>
<gene>
    <name evidence="5" type="ORF">CAUJ_LOCUS11006</name>
</gene>
<dbReference type="GO" id="GO:0000132">
    <property type="term" value="P:establishment of mitotic spindle orientation"/>
    <property type="evidence" value="ECO:0007669"/>
    <property type="project" value="TreeGrafter"/>
</dbReference>
<feature type="coiled-coil region" evidence="3">
    <location>
        <begin position="63"/>
        <end position="150"/>
    </location>
</feature>
<dbReference type="Gene3D" id="6.10.250.1080">
    <property type="match status" value="1"/>
</dbReference>
<evidence type="ECO:0000256" key="4">
    <source>
        <dbReference type="SAM" id="MobiDB-lite"/>
    </source>
</evidence>
<protein>
    <submittedName>
        <fullName evidence="5">Uncharacterized protein</fullName>
    </submittedName>
</protein>
<comment type="caution">
    <text evidence="5">The sequence shown here is derived from an EMBL/GenBank/DDBJ whole genome shotgun (WGS) entry which is preliminary data.</text>
</comment>
<dbReference type="GO" id="GO:0007020">
    <property type="term" value="P:microtubule nucleation"/>
    <property type="evidence" value="ECO:0007669"/>
    <property type="project" value="TreeGrafter"/>
</dbReference>
<dbReference type="GO" id="GO:0008017">
    <property type="term" value="F:microtubule binding"/>
    <property type="evidence" value="ECO:0007669"/>
    <property type="project" value="InterPro"/>
</dbReference>
<dbReference type="EMBL" id="CAJGYM010000051">
    <property type="protein sequence ID" value="CAD6195087.1"/>
    <property type="molecule type" value="Genomic_DNA"/>
</dbReference>
<dbReference type="GO" id="GO:0007059">
    <property type="term" value="P:chromosome segregation"/>
    <property type="evidence" value="ECO:0007669"/>
    <property type="project" value="TreeGrafter"/>
</dbReference>
<keyword evidence="2 3" id="KW-0175">Coiled coil</keyword>
<organism evidence="5 6">
    <name type="scientific">Caenorhabditis auriculariae</name>
    <dbReference type="NCBI Taxonomy" id="2777116"/>
    <lineage>
        <taxon>Eukaryota</taxon>
        <taxon>Metazoa</taxon>
        <taxon>Ecdysozoa</taxon>
        <taxon>Nematoda</taxon>
        <taxon>Chromadorea</taxon>
        <taxon>Rhabditida</taxon>
        <taxon>Rhabditina</taxon>
        <taxon>Rhabditomorpha</taxon>
        <taxon>Rhabditoidea</taxon>
        <taxon>Rhabditidae</taxon>
        <taxon>Peloderinae</taxon>
        <taxon>Caenorhabditis</taxon>
    </lineage>
</organism>
<reference evidence="5" key="1">
    <citation type="submission" date="2020-10" db="EMBL/GenBank/DDBJ databases">
        <authorList>
            <person name="Kikuchi T."/>
        </authorList>
    </citation>
    <scope>NUCLEOTIDE SEQUENCE</scope>
    <source>
        <strain evidence="5">NKZ352</strain>
    </source>
</reference>
<evidence type="ECO:0000313" key="6">
    <source>
        <dbReference type="Proteomes" id="UP000835052"/>
    </source>
</evidence>
<evidence type="ECO:0000313" key="5">
    <source>
        <dbReference type="EMBL" id="CAD6195087.1"/>
    </source>
</evidence>
<evidence type="ECO:0000256" key="2">
    <source>
        <dbReference type="ARBA" id="ARBA00023054"/>
    </source>
</evidence>
<evidence type="ECO:0000256" key="1">
    <source>
        <dbReference type="ARBA" id="ARBA00007429"/>
    </source>
</evidence>
<dbReference type="PANTHER" id="PTHR10921">
    <property type="entry name" value="NUCLEAR DISTRIBUTION PROTEIN NUDE HOMOLOG 1"/>
    <property type="match status" value="1"/>
</dbReference>
<dbReference type="GO" id="GO:0000776">
    <property type="term" value="C:kinetochore"/>
    <property type="evidence" value="ECO:0007669"/>
    <property type="project" value="TreeGrafter"/>
</dbReference>
<dbReference type="AlphaFoldDB" id="A0A8S1HJ06"/>
<dbReference type="GO" id="GO:0005871">
    <property type="term" value="C:kinesin complex"/>
    <property type="evidence" value="ECO:0007669"/>
    <property type="project" value="TreeGrafter"/>
</dbReference>